<comment type="caution">
    <text evidence="1">The sequence shown here is derived from an EMBL/GenBank/DDBJ whole genome shotgun (WGS) entry which is preliminary data.</text>
</comment>
<evidence type="ECO:0000313" key="2">
    <source>
        <dbReference type="Proteomes" id="UP000276133"/>
    </source>
</evidence>
<reference evidence="1 2" key="1">
    <citation type="journal article" date="2018" name="Sci. Rep.">
        <title>Genomic signatures of local adaptation to the degree of environmental predictability in rotifers.</title>
        <authorList>
            <person name="Franch-Gras L."/>
            <person name="Hahn C."/>
            <person name="Garcia-Roger E.M."/>
            <person name="Carmona M.J."/>
            <person name="Serra M."/>
            <person name="Gomez A."/>
        </authorList>
    </citation>
    <scope>NUCLEOTIDE SEQUENCE [LARGE SCALE GENOMIC DNA]</scope>
    <source>
        <strain evidence="1">HYR1</strain>
    </source>
</reference>
<proteinExistence type="predicted"/>
<gene>
    <name evidence="1" type="ORF">BpHYR1_010138</name>
</gene>
<dbReference type="Proteomes" id="UP000276133">
    <property type="component" value="Unassembled WGS sequence"/>
</dbReference>
<organism evidence="1 2">
    <name type="scientific">Brachionus plicatilis</name>
    <name type="common">Marine rotifer</name>
    <name type="synonym">Brachionus muelleri</name>
    <dbReference type="NCBI Taxonomy" id="10195"/>
    <lineage>
        <taxon>Eukaryota</taxon>
        <taxon>Metazoa</taxon>
        <taxon>Spiralia</taxon>
        <taxon>Gnathifera</taxon>
        <taxon>Rotifera</taxon>
        <taxon>Eurotatoria</taxon>
        <taxon>Monogononta</taxon>
        <taxon>Pseudotrocha</taxon>
        <taxon>Ploima</taxon>
        <taxon>Brachionidae</taxon>
        <taxon>Brachionus</taxon>
    </lineage>
</organism>
<protein>
    <submittedName>
        <fullName evidence="1">Uncharacterized protein</fullName>
    </submittedName>
</protein>
<keyword evidence="2" id="KW-1185">Reference proteome</keyword>
<dbReference type="AlphaFoldDB" id="A0A3M7R917"/>
<dbReference type="EMBL" id="REGN01003922">
    <property type="protein sequence ID" value="RNA20123.1"/>
    <property type="molecule type" value="Genomic_DNA"/>
</dbReference>
<name>A0A3M7R917_BRAPC</name>
<accession>A0A3M7R917</accession>
<sequence>MTDFLSMTILINLELFNHEGQNLSKFFWSEDLLRFCCSSKNAYSPKKKAIRQSLLSSIKASNEKENNKNNFLFFDNESNQSFKSTKNESNRFNNATTNGFFYKKDQVTNRYSRSFFADDIPNLLKKYSVP</sequence>
<evidence type="ECO:0000313" key="1">
    <source>
        <dbReference type="EMBL" id="RNA20123.1"/>
    </source>
</evidence>